<feature type="domain" description="ABC transporter" evidence="4">
    <location>
        <begin position="4"/>
        <end position="252"/>
    </location>
</feature>
<dbReference type="GO" id="GO:0005524">
    <property type="term" value="F:ATP binding"/>
    <property type="evidence" value="ECO:0007669"/>
    <property type="project" value="UniProtKB-KW"/>
</dbReference>
<reference evidence="5 6" key="1">
    <citation type="journal article" date="2016" name="Sci. Rep.">
        <title>Metabolic traits of an uncultured archaeal lineage -MSBL1- from brine pools of the Red Sea.</title>
        <authorList>
            <person name="Mwirichia R."/>
            <person name="Alam I."/>
            <person name="Rashid M."/>
            <person name="Vinu M."/>
            <person name="Ba-Alawi W."/>
            <person name="Anthony Kamau A."/>
            <person name="Kamanda Ngugi D."/>
            <person name="Goker M."/>
            <person name="Klenk H.P."/>
            <person name="Bajic V."/>
            <person name="Stingl U."/>
        </authorList>
    </citation>
    <scope>NUCLEOTIDE SEQUENCE [LARGE SCALE GENOMIC DNA]</scope>
    <source>
        <strain evidence="5">SCGC-AAA259B11</strain>
    </source>
</reference>
<dbReference type="InterPro" id="IPR032823">
    <property type="entry name" value="BCA_ABC_TP_C"/>
</dbReference>
<proteinExistence type="predicted"/>
<comment type="caution">
    <text evidence="5">The sequence shown here is derived from an EMBL/GenBank/DDBJ whole genome shotgun (WGS) entry which is preliminary data.</text>
</comment>
<sequence length="256" mass="28931">MFMLKIKNLKKYFGGIKATDNVSFEIKEGELVGIIGPNGAGKTTLFNLISGNLDPDSGEVYYRENRIDDKPPYEIAKEGLSRVYQVTGGLEKLTNLENVIFGFRDQMEESLKSIFLKNSYVEKKDKELKEKANKLLKKFSIQKKAKEYPDSLDGGGLKKLEFLRALASDSDLFLLDEPLSGVSPDGQGTILEIIEDLNKEKGKTIIIIEHNVRQIMKVVERVIVLHQGQIIADGSPPEIRKNEEVKRVYFGEDYIE</sequence>
<keyword evidence="3" id="KW-0067">ATP-binding</keyword>
<evidence type="ECO:0000259" key="4">
    <source>
        <dbReference type="PROSITE" id="PS50893"/>
    </source>
</evidence>
<keyword evidence="6" id="KW-1185">Reference proteome</keyword>
<dbReference type="Pfam" id="PF12399">
    <property type="entry name" value="BCA_ABC_TP_C"/>
    <property type="match status" value="1"/>
</dbReference>
<dbReference type="InterPro" id="IPR003439">
    <property type="entry name" value="ABC_transporter-like_ATP-bd"/>
</dbReference>
<dbReference type="Pfam" id="PF00005">
    <property type="entry name" value="ABC_tran"/>
    <property type="match status" value="1"/>
</dbReference>
<dbReference type="PANTHER" id="PTHR45772">
    <property type="entry name" value="CONSERVED COMPONENT OF ABC TRANSPORTER FOR NATURAL AMINO ACIDS-RELATED"/>
    <property type="match status" value="1"/>
</dbReference>
<dbReference type="Proteomes" id="UP000070184">
    <property type="component" value="Unassembled WGS sequence"/>
</dbReference>
<evidence type="ECO:0000313" key="6">
    <source>
        <dbReference type="Proteomes" id="UP000070184"/>
    </source>
</evidence>
<dbReference type="InterPro" id="IPR027417">
    <property type="entry name" value="P-loop_NTPase"/>
</dbReference>
<dbReference type="AlphaFoldDB" id="A0A133U6K2"/>
<dbReference type="SMART" id="SM00382">
    <property type="entry name" value="AAA"/>
    <property type="match status" value="1"/>
</dbReference>
<evidence type="ECO:0000256" key="2">
    <source>
        <dbReference type="ARBA" id="ARBA00022741"/>
    </source>
</evidence>
<dbReference type="PROSITE" id="PS50893">
    <property type="entry name" value="ABC_TRANSPORTER_2"/>
    <property type="match status" value="1"/>
</dbReference>
<accession>A0A133U6K2</accession>
<dbReference type="Gene3D" id="3.40.50.300">
    <property type="entry name" value="P-loop containing nucleotide triphosphate hydrolases"/>
    <property type="match status" value="1"/>
</dbReference>
<dbReference type="InterPro" id="IPR051120">
    <property type="entry name" value="ABC_AA/LPS_Transport"/>
</dbReference>
<gene>
    <name evidence="5" type="ORF">AKJ61_02130</name>
</gene>
<evidence type="ECO:0000313" key="5">
    <source>
        <dbReference type="EMBL" id="KXA89798.1"/>
    </source>
</evidence>
<evidence type="ECO:0000256" key="1">
    <source>
        <dbReference type="ARBA" id="ARBA00022448"/>
    </source>
</evidence>
<evidence type="ECO:0000256" key="3">
    <source>
        <dbReference type="ARBA" id="ARBA00022840"/>
    </source>
</evidence>
<organism evidence="5 6">
    <name type="scientific">candidate division MSBL1 archaeon SCGC-AAA259B11</name>
    <dbReference type="NCBI Taxonomy" id="1698260"/>
    <lineage>
        <taxon>Archaea</taxon>
        <taxon>Methanobacteriati</taxon>
        <taxon>Methanobacteriota</taxon>
        <taxon>candidate division MSBL1</taxon>
    </lineage>
</organism>
<keyword evidence="2" id="KW-0547">Nucleotide-binding</keyword>
<protein>
    <recommendedName>
        <fullName evidence="4">ABC transporter domain-containing protein</fullName>
    </recommendedName>
</protein>
<dbReference type="GO" id="GO:0005886">
    <property type="term" value="C:plasma membrane"/>
    <property type="evidence" value="ECO:0007669"/>
    <property type="project" value="TreeGrafter"/>
</dbReference>
<dbReference type="SUPFAM" id="SSF52540">
    <property type="entry name" value="P-loop containing nucleoside triphosphate hydrolases"/>
    <property type="match status" value="1"/>
</dbReference>
<dbReference type="GO" id="GO:0016887">
    <property type="term" value="F:ATP hydrolysis activity"/>
    <property type="evidence" value="ECO:0007669"/>
    <property type="project" value="InterPro"/>
</dbReference>
<dbReference type="PANTHER" id="PTHR45772:SF9">
    <property type="entry name" value="CONSERVED COMPONENT OF ABC TRANSPORTER FOR NATURAL AMINO ACIDS"/>
    <property type="match status" value="1"/>
</dbReference>
<keyword evidence="1" id="KW-0813">Transport</keyword>
<dbReference type="InterPro" id="IPR003593">
    <property type="entry name" value="AAA+_ATPase"/>
</dbReference>
<name>A0A133U6K2_9EURY</name>
<dbReference type="EMBL" id="LHXK01000022">
    <property type="protein sequence ID" value="KXA89798.1"/>
    <property type="molecule type" value="Genomic_DNA"/>
</dbReference>